<organism evidence="2 3">
    <name type="scientific">Marchantia polymorpha</name>
    <name type="common">Common liverwort</name>
    <name type="synonym">Marchantia aquatica</name>
    <dbReference type="NCBI Taxonomy" id="3197"/>
    <lineage>
        <taxon>Eukaryota</taxon>
        <taxon>Viridiplantae</taxon>
        <taxon>Streptophyta</taxon>
        <taxon>Embryophyta</taxon>
        <taxon>Marchantiophyta</taxon>
        <taxon>Marchantiopsida</taxon>
        <taxon>Marchantiidae</taxon>
        <taxon>Marchantiales</taxon>
        <taxon>Marchantiaceae</taxon>
        <taxon>Marchantia</taxon>
    </lineage>
</organism>
<feature type="signal peptide" evidence="1">
    <location>
        <begin position="1"/>
        <end position="23"/>
    </location>
</feature>
<evidence type="ECO:0000256" key="1">
    <source>
        <dbReference type="SAM" id="SignalP"/>
    </source>
</evidence>
<sequence>MALDNISPLILMLKQSLFSVVLGVAVWKLQSEIGTFLDIPRVSISYLNQALPNDDLLGTVFSSKITARRPRESRLQVED</sequence>
<protein>
    <submittedName>
        <fullName evidence="2">Uncharacterized protein</fullName>
    </submittedName>
</protein>
<reference evidence="3" key="1">
    <citation type="journal article" date="2017" name="Cell">
        <title>Insights into land plant evolution garnered from the Marchantia polymorpha genome.</title>
        <authorList>
            <person name="Bowman J.L."/>
            <person name="Kohchi T."/>
            <person name="Yamato K.T."/>
            <person name="Jenkins J."/>
            <person name="Shu S."/>
            <person name="Ishizaki K."/>
            <person name="Yamaoka S."/>
            <person name="Nishihama R."/>
            <person name="Nakamura Y."/>
            <person name="Berger F."/>
            <person name="Adam C."/>
            <person name="Aki S.S."/>
            <person name="Althoff F."/>
            <person name="Araki T."/>
            <person name="Arteaga-Vazquez M.A."/>
            <person name="Balasubrmanian S."/>
            <person name="Barry K."/>
            <person name="Bauer D."/>
            <person name="Boehm C.R."/>
            <person name="Briginshaw L."/>
            <person name="Caballero-Perez J."/>
            <person name="Catarino B."/>
            <person name="Chen F."/>
            <person name="Chiyoda S."/>
            <person name="Chovatia M."/>
            <person name="Davies K.M."/>
            <person name="Delmans M."/>
            <person name="Demura T."/>
            <person name="Dierschke T."/>
            <person name="Dolan L."/>
            <person name="Dorantes-Acosta A.E."/>
            <person name="Eklund D.M."/>
            <person name="Florent S.N."/>
            <person name="Flores-Sandoval E."/>
            <person name="Fujiyama A."/>
            <person name="Fukuzawa H."/>
            <person name="Galik B."/>
            <person name="Grimanelli D."/>
            <person name="Grimwood J."/>
            <person name="Grossniklaus U."/>
            <person name="Hamada T."/>
            <person name="Haseloff J."/>
            <person name="Hetherington A.J."/>
            <person name="Higo A."/>
            <person name="Hirakawa Y."/>
            <person name="Hundley H.N."/>
            <person name="Ikeda Y."/>
            <person name="Inoue K."/>
            <person name="Inoue S.I."/>
            <person name="Ishida S."/>
            <person name="Jia Q."/>
            <person name="Kakita M."/>
            <person name="Kanazawa T."/>
            <person name="Kawai Y."/>
            <person name="Kawashima T."/>
            <person name="Kennedy M."/>
            <person name="Kinose K."/>
            <person name="Kinoshita T."/>
            <person name="Kohara Y."/>
            <person name="Koide E."/>
            <person name="Komatsu K."/>
            <person name="Kopischke S."/>
            <person name="Kubo M."/>
            <person name="Kyozuka J."/>
            <person name="Lagercrantz U."/>
            <person name="Lin S.S."/>
            <person name="Lindquist E."/>
            <person name="Lipzen A.M."/>
            <person name="Lu C.W."/>
            <person name="De Luna E."/>
            <person name="Martienssen R.A."/>
            <person name="Minamino N."/>
            <person name="Mizutani M."/>
            <person name="Mizutani M."/>
            <person name="Mochizuki N."/>
            <person name="Monte I."/>
            <person name="Mosher R."/>
            <person name="Nagasaki H."/>
            <person name="Nakagami H."/>
            <person name="Naramoto S."/>
            <person name="Nishitani K."/>
            <person name="Ohtani M."/>
            <person name="Okamoto T."/>
            <person name="Okumura M."/>
            <person name="Phillips J."/>
            <person name="Pollak B."/>
            <person name="Reinders A."/>
            <person name="Rovekamp M."/>
            <person name="Sano R."/>
            <person name="Sawa S."/>
            <person name="Schmid M.W."/>
            <person name="Shirakawa M."/>
            <person name="Solano R."/>
            <person name="Spunde A."/>
            <person name="Suetsugu N."/>
            <person name="Sugano S."/>
            <person name="Sugiyama A."/>
            <person name="Sun R."/>
            <person name="Suzuki Y."/>
            <person name="Takenaka M."/>
            <person name="Takezawa D."/>
            <person name="Tomogane H."/>
            <person name="Tsuzuki M."/>
            <person name="Ueda T."/>
            <person name="Umeda M."/>
            <person name="Ward J.M."/>
            <person name="Watanabe Y."/>
            <person name="Yazaki K."/>
            <person name="Yokoyama R."/>
            <person name="Yoshitake Y."/>
            <person name="Yotsui I."/>
            <person name="Zachgo S."/>
            <person name="Schmutz J."/>
        </authorList>
    </citation>
    <scope>NUCLEOTIDE SEQUENCE [LARGE SCALE GENOMIC DNA]</scope>
    <source>
        <strain evidence="3">Tak-1</strain>
    </source>
</reference>
<dbReference type="Proteomes" id="UP000244005">
    <property type="component" value="Unassembled WGS sequence"/>
</dbReference>
<dbReference type="EMBL" id="KZ772675">
    <property type="protein sequence ID" value="PTQ49451.1"/>
    <property type="molecule type" value="Genomic_DNA"/>
</dbReference>
<proteinExistence type="predicted"/>
<name>A0A2R6XTL1_MARPO</name>
<keyword evidence="3" id="KW-1185">Reference proteome</keyword>
<keyword evidence="1" id="KW-0732">Signal</keyword>
<evidence type="ECO:0000313" key="2">
    <source>
        <dbReference type="EMBL" id="PTQ49451.1"/>
    </source>
</evidence>
<dbReference type="AlphaFoldDB" id="A0A2R6XTL1"/>
<gene>
    <name evidence="2" type="ORF">MARPO_0003s0291</name>
</gene>
<accession>A0A2R6XTL1</accession>
<feature type="chain" id="PRO_5015321678" evidence="1">
    <location>
        <begin position="24"/>
        <end position="79"/>
    </location>
</feature>
<evidence type="ECO:0000313" key="3">
    <source>
        <dbReference type="Proteomes" id="UP000244005"/>
    </source>
</evidence>
<dbReference type="Gramene" id="Mp7g12830.1">
    <property type="protein sequence ID" value="Mp7g12830.1.cds"/>
    <property type="gene ID" value="Mp7g12830"/>
</dbReference>